<dbReference type="KEGG" id="lant:TUM19329_11070"/>
<name>A0A6F8T454_9GAMM</name>
<proteinExistence type="predicted"/>
<dbReference type="EMBL" id="AP022839">
    <property type="protein sequence ID" value="BCA94746.1"/>
    <property type="molecule type" value="Genomic_DNA"/>
</dbReference>
<keyword evidence="2" id="KW-1185">Reference proteome</keyword>
<reference evidence="1" key="1">
    <citation type="journal article" date="2020" name="Microbiol. Resour. Announc.">
        <title>Complete Genome Sequence of Novel Psychrotolerant Legionella Strain TUM19329, Isolated from Antarctic Lake Sediment.</title>
        <authorList>
            <person name="Shimada S."/>
            <person name="Nakai R."/>
            <person name="Aoki K."/>
            <person name="Shimoeda N."/>
            <person name="Ohno G."/>
            <person name="Miyazaki Y."/>
            <person name="Kudoh S."/>
            <person name="Imura S."/>
            <person name="Watanabe K."/>
            <person name="Ishii Y."/>
            <person name="Tateda K."/>
        </authorList>
    </citation>
    <scope>NUCLEOTIDE SEQUENCE [LARGE SCALE GENOMIC DNA]</scope>
    <source>
        <strain evidence="1">TUM19329</strain>
    </source>
</reference>
<dbReference type="Proteomes" id="UP000502894">
    <property type="component" value="Chromosome"/>
</dbReference>
<evidence type="ECO:0000313" key="2">
    <source>
        <dbReference type="Proteomes" id="UP000502894"/>
    </source>
</evidence>
<evidence type="ECO:0000313" key="1">
    <source>
        <dbReference type="EMBL" id="BCA94746.1"/>
    </source>
</evidence>
<organism evidence="1 2">
    <name type="scientific">Legionella antarctica</name>
    <dbReference type="NCBI Taxonomy" id="2708020"/>
    <lineage>
        <taxon>Bacteria</taxon>
        <taxon>Pseudomonadati</taxon>
        <taxon>Pseudomonadota</taxon>
        <taxon>Gammaproteobacteria</taxon>
        <taxon>Legionellales</taxon>
        <taxon>Legionellaceae</taxon>
        <taxon>Legionella</taxon>
    </lineage>
</organism>
<protein>
    <submittedName>
        <fullName evidence="1">Uncharacterized protein</fullName>
    </submittedName>
</protein>
<gene>
    <name evidence="1" type="ORF">TUM19329_11070</name>
</gene>
<dbReference type="AlphaFoldDB" id="A0A6F8T454"/>
<sequence length="272" mass="31048">MAKINHELSDTIVYLTIMQKYYPESSLLIRLIEHGATISTQGPENKQILSGISYYCGSWINDFLPSTLEETYLPLDCLTALIKWINNDGLKTLGADEKIVVDIYNRLIQQVHAQTQGPFLLEGVEKLVQAPRDIIIRGMLLNDPACPLFGFVQSINQLNLADLLTKELNNAFEALLIEYNDKLELLSQIDAHANPLTEEELKVLKPIAGTLDNIFSGRVEQEACRDFNMRSNSSQPQEYMKTRWNLFKEHNKSHQILIEELEQNPRFSSIQI</sequence>
<accession>A0A6F8T454</accession>
<dbReference type="RefSeq" id="WP_173236543.1">
    <property type="nucleotide sequence ID" value="NZ_AP022839.1"/>
</dbReference>